<dbReference type="EMBL" id="JAAKFY010000008">
    <property type="protein sequence ID" value="KAF3853571.1"/>
    <property type="molecule type" value="Genomic_DNA"/>
</dbReference>
<feature type="domain" description="Ubiquitin-like" evidence="18">
    <location>
        <begin position="113"/>
        <end position="178"/>
    </location>
</feature>
<keyword evidence="8" id="KW-0539">Nucleus</keyword>
<keyword evidence="7" id="KW-0804">Transcription</keyword>
<comment type="caution">
    <text evidence="19">The sequence shown here is derived from an EMBL/GenBank/DDBJ whole genome shotgun (WGS) entry which is preliminary data.</text>
</comment>
<evidence type="ECO:0000256" key="10">
    <source>
        <dbReference type="ARBA" id="ARBA00060803"/>
    </source>
</evidence>
<dbReference type="AlphaFoldDB" id="A0A7J5YXM8"/>
<evidence type="ECO:0000256" key="11">
    <source>
        <dbReference type="ARBA" id="ARBA00074516"/>
    </source>
</evidence>
<dbReference type="GO" id="GO:0030891">
    <property type="term" value="C:VCB complex"/>
    <property type="evidence" value="ECO:0007669"/>
    <property type="project" value="InterPro"/>
</dbReference>
<evidence type="ECO:0000313" key="19">
    <source>
        <dbReference type="EMBL" id="KAF3853571.1"/>
    </source>
</evidence>
<accession>A0A7J5YXM8</accession>
<dbReference type="PROSITE" id="PS50053">
    <property type="entry name" value="UBIQUITIN_2"/>
    <property type="match status" value="1"/>
</dbReference>
<evidence type="ECO:0000256" key="7">
    <source>
        <dbReference type="ARBA" id="ARBA00023163"/>
    </source>
</evidence>
<evidence type="ECO:0000256" key="17">
    <source>
        <dbReference type="SAM" id="MobiDB-lite"/>
    </source>
</evidence>
<evidence type="ECO:0000256" key="12">
    <source>
        <dbReference type="ARBA" id="ARBA00076690"/>
    </source>
</evidence>
<comment type="similarity">
    <text evidence="10">Belongs to the Elongin B family.</text>
</comment>
<evidence type="ECO:0000256" key="14">
    <source>
        <dbReference type="ARBA" id="ARBA00081013"/>
    </source>
</evidence>
<keyword evidence="6" id="KW-0805">Transcription regulation</keyword>
<dbReference type="GO" id="GO:0006368">
    <property type="term" value="P:transcription elongation by RNA polymerase II"/>
    <property type="evidence" value="ECO:0007669"/>
    <property type="project" value="InterPro"/>
</dbReference>
<dbReference type="SUPFAM" id="SSF54236">
    <property type="entry name" value="Ubiquitin-like"/>
    <property type="match status" value="1"/>
</dbReference>
<evidence type="ECO:0000313" key="20">
    <source>
        <dbReference type="Proteomes" id="UP000518266"/>
    </source>
</evidence>
<evidence type="ECO:0000256" key="15">
    <source>
        <dbReference type="ARBA" id="ARBA00083653"/>
    </source>
</evidence>
<evidence type="ECO:0000256" key="5">
    <source>
        <dbReference type="ARBA" id="ARBA00022990"/>
    </source>
</evidence>
<comment type="subunit">
    <text evidence="16">Heterotrimer of an A (ELOA, ELOA2 or ELOA3P), ELOB and ELOC subunit. The elongin BC complex interacts with EPOP; leading to recruit the elongin BC complex to Polycomb group (PcG) target genes, thereby restricting excessive activity of the PRC2/EED-EZH2 complex. Component of multiple cullin-RING E3 ubiquitin-protein ligase complexes composed of Elongin BC (ELOB and ELOC), a cullin (either CUL2 or CUL5), a catalytic subunit (either RBX1 or RNF7/RBX2), as well as a substrate adapter protein that can be either ASB2, ASB9, ASB11, KLHDC2, KLHDC3, KLHDC10, APPBP2, FEM1A, FEM1B, FEM1C, LRR1, PCMTD1, SOCS1, SOCS2, SOCS5, SPSB1, SPSB3, ELOA, VHL, WSB1 or RAB40C. As part of the Elongin BC E3 ubiquitin ligase complex; interacts with NRBP1. May also interact with DCUN1D1, DCUN1D2, DCUN1D3 and DCUN1D5. May form oligomers as a KLHDC2/KLHDC3-ELOB-ELOC complex; this interaction is autoinhibitory for the E3 ligase complex as the substrate-binding site of KLHDC2/KLHDC3 is blocked in the oligomer.</text>
</comment>
<evidence type="ECO:0000256" key="9">
    <source>
        <dbReference type="ARBA" id="ARBA00054216"/>
    </source>
</evidence>
<sequence length="231" mass="26014">MYLGSPSWIPCALLFELKQQPEVRQLKAARVSDEDIGGLEVQMHKTKRVQTWSRRLVLSMEQQAGAAELCLDVQSARFFPRCHKIEDVRVRTEALVVLGFPRAPAPLTVAPEADVFLMIRRQKTTIFTDAKESTTVYELKRIVEGILKRPPEDQRLYKDDQSLEDSKTLGDCGFTNQTARPQAPATVGLAFRINDEMFEQLHVEAFSSPPELPDVMKPQDSGSTANEQAVQ</sequence>
<keyword evidence="3" id="KW-0597">Phosphoprotein</keyword>
<evidence type="ECO:0000256" key="2">
    <source>
        <dbReference type="ARBA" id="ARBA00004906"/>
    </source>
</evidence>
<dbReference type="InterPro" id="IPR039049">
    <property type="entry name" value="ELOB"/>
</dbReference>
<evidence type="ECO:0000256" key="3">
    <source>
        <dbReference type="ARBA" id="ARBA00022553"/>
    </source>
</evidence>
<evidence type="ECO:0000256" key="6">
    <source>
        <dbReference type="ARBA" id="ARBA00023015"/>
    </source>
</evidence>
<dbReference type="InterPro" id="IPR000626">
    <property type="entry name" value="Ubiquitin-like_dom"/>
</dbReference>
<keyword evidence="4" id="KW-0833">Ubl conjugation pathway</keyword>
<protein>
    <recommendedName>
        <fullName evidence="11">Elongin-B</fullName>
    </recommendedName>
    <alternativeName>
        <fullName evidence="14">Elongin 18 kDa subunit</fullName>
    </alternativeName>
    <alternativeName>
        <fullName evidence="12">RNA polymerase II transcription factor SIII subunit B</fullName>
    </alternativeName>
    <alternativeName>
        <fullName evidence="15">SIII p18</fullName>
    </alternativeName>
    <alternativeName>
        <fullName evidence="13">Transcription elongation factor B polypeptide 2</fullName>
    </alternativeName>
</protein>
<dbReference type="Pfam" id="PF00240">
    <property type="entry name" value="ubiquitin"/>
    <property type="match status" value="1"/>
</dbReference>
<dbReference type="InterPro" id="IPR029071">
    <property type="entry name" value="Ubiquitin-like_domsf"/>
</dbReference>
<keyword evidence="5" id="KW-0007">Acetylation</keyword>
<evidence type="ECO:0000256" key="16">
    <source>
        <dbReference type="ARBA" id="ARBA00093515"/>
    </source>
</evidence>
<organism evidence="19 20">
    <name type="scientific">Dissostichus mawsoni</name>
    <name type="common">Antarctic cod</name>
    <dbReference type="NCBI Taxonomy" id="36200"/>
    <lineage>
        <taxon>Eukaryota</taxon>
        <taxon>Metazoa</taxon>
        <taxon>Chordata</taxon>
        <taxon>Craniata</taxon>
        <taxon>Vertebrata</taxon>
        <taxon>Euteleostomi</taxon>
        <taxon>Actinopterygii</taxon>
        <taxon>Neopterygii</taxon>
        <taxon>Teleostei</taxon>
        <taxon>Neoteleostei</taxon>
        <taxon>Acanthomorphata</taxon>
        <taxon>Eupercaria</taxon>
        <taxon>Perciformes</taxon>
        <taxon>Notothenioidei</taxon>
        <taxon>Nototheniidae</taxon>
        <taxon>Dissostichus</taxon>
    </lineage>
</organism>
<proteinExistence type="inferred from homology"/>
<dbReference type="Proteomes" id="UP000518266">
    <property type="component" value="Unassembled WGS sequence"/>
</dbReference>
<comment type="subcellular location">
    <subcellularLocation>
        <location evidence="1">Nucleus</location>
    </subcellularLocation>
</comment>
<evidence type="ECO:0000256" key="8">
    <source>
        <dbReference type="ARBA" id="ARBA00023242"/>
    </source>
</evidence>
<name>A0A7J5YXM8_DISMA</name>
<evidence type="ECO:0000256" key="13">
    <source>
        <dbReference type="ARBA" id="ARBA00080438"/>
    </source>
</evidence>
<comment type="pathway">
    <text evidence="2">Protein modification; protein ubiquitination.</text>
</comment>
<feature type="region of interest" description="Disordered" evidence="17">
    <location>
        <begin position="206"/>
        <end position="231"/>
    </location>
</feature>
<dbReference type="CDD" id="cd01788">
    <property type="entry name" value="Ubl_ElonginB"/>
    <property type="match status" value="1"/>
</dbReference>
<evidence type="ECO:0000259" key="18">
    <source>
        <dbReference type="PROSITE" id="PS50053"/>
    </source>
</evidence>
<dbReference type="GO" id="GO:0070449">
    <property type="term" value="C:elongin complex"/>
    <property type="evidence" value="ECO:0007669"/>
    <property type="project" value="InterPro"/>
</dbReference>
<evidence type="ECO:0000256" key="1">
    <source>
        <dbReference type="ARBA" id="ARBA00004123"/>
    </source>
</evidence>
<dbReference type="Gene3D" id="3.10.20.90">
    <property type="entry name" value="Phosphatidylinositol 3-kinase Catalytic Subunit, Chain A, domain 1"/>
    <property type="match status" value="1"/>
</dbReference>
<feature type="compositionally biased region" description="Polar residues" evidence="17">
    <location>
        <begin position="220"/>
        <end position="231"/>
    </location>
</feature>
<comment type="function">
    <text evidence="9">SIII, also known as elongin, is a general transcription elongation factor that increases the RNA polymerase II transcription elongation past template-encoded arresting sites. Subunit A is transcriptionally active and its transcription activity is strongly enhanced by binding to the dimeric complex of the SIII regulatory subunits B and C (elongin BC complex). In embryonic stem cells, the elongin BC complex is recruited by EPOP to Polycomb group (PcG) target genes in order generate genomic region that display both active and repressive chromatin properties, an important feature of pluripotent stem cells.</text>
</comment>
<evidence type="ECO:0000256" key="4">
    <source>
        <dbReference type="ARBA" id="ARBA00022786"/>
    </source>
</evidence>
<reference evidence="19 20" key="1">
    <citation type="submission" date="2020-03" db="EMBL/GenBank/DDBJ databases">
        <title>Dissostichus mawsoni Genome sequencing and assembly.</title>
        <authorList>
            <person name="Park H."/>
        </authorList>
    </citation>
    <scope>NUCLEOTIDE SEQUENCE [LARGE SCALE GENOMIC DNA]</scope>
    <source>
        <strain evidence="19">DM0001</strain>
        <tissue evidence="19">Muscle</tissue>
    </source>
</reference>
<dbReference type="PANTHER" id="PTHR13248">
    <property type="entry name" value="TRANSCRIPTION ELONGATION FACTOR B POLYPEPTIDE 2"/>
    <property type="match status" value="1"/>
</dbReference>
<gene>
    <name evidence="19" type="ORF">F7725_014259</name>
</gene>
<dbReference type="FunFam" id="3.10.20.90:FF:000108">
    <property type="entry name" value="Elongin-B"/>
    <property type="match status" value="1"/>
</dbReference>
<dbReference type="PANTHER" id="PTHR13248:SF4">
    <property type="entry name" value="ELONGIN B"/>
    <property type="match status" value="1"/>
</dbReference>
<dbReference type="OrthoDB" id="7537057at2759"/>
<keyword evidence="20" id="KW-1185">Reference proteome</keyword>
<dbReference type="SMART" id="SM00213">
    <property type="entry name" value="UBQ"/>
    <property type="match status" value="1"/>
</dbReference>